<feature type="region of interest" description="Disordered" evidence="2">
    <location>
        <begin position="449"/>
        <end position="484"/>
    </location>
</feature>
<dbReference type="GO" id="GO:0000175">
    <property type="term" value="F:3'-5'-RNA exonuclease activity"/>
    <property type="evidence" value="ECO:0007669"/>
    <property type="project" value="TreeGrafter"/>
</dbReference>
<dbReference type="GO" id="GO:0003723">
    <property type="term" value="F:RNA binding"/>
    <property type="evidence" value="ECO:0007669"/>
    <property type="project" value="TreeGrafter"/>
</dbReference>
<dbReference type="InterPro" id="IPR006941">
    <property type="entry name" value="RNase_CAF1"/>
</dbReference>
<dbReference type="InterPro" id="IPR012337">
    <property type="entry name" value="RNaseH-like_sf"/>
</dbReference>
<keyword evidence="4" id="KW-1185">Reference proteome</keyword>
<proteinExistence type="inferred from homology"/>
<accession>A0A835VTX4</accession>
<feature type="compositionally biased region" description="Low complexity" evidence="2">
    <location>
        <begin position="449"/>
        <end position="459"/>
    </location>
</feature>
<dbReference type="InterPro" id="IPR036397">
    <property type="entry name" value="RNaseH_sf"/>
</dbReference>
<feature type="region of interest" description="Disordered" evidence="2">
    <location>
        <begin position="386"/>
        <end position="431"/>
    </location>
</feature>
<dbReference type="Gene3D" id="3.30.420.10">
    <property type="entry name" value="Ribonuclease H-like superfamily/Ribonuclease H"/>
    <property type="match status" value="1"/>
</dbReference>
<protein>
    <submittedName>
        <fullName evidence="3">Uncharacterized protein</fullName>
    </submittedName>
</protein>
<dbReference type="PANTHER" id="PTHR15092:SF47">
    <property type="entry name" value="POLY(A)-SPECIFIC EXORIBONUCLEASE PARN"/>
    <property type="match status" value="1"/>
</dbReference>
<comment type="caution">
    <text evidence="3">The sequence shown here is derived from an EMBL/GenBank/DDBJ whole genome shotgun (WGS) entry which is preliminary data.</text>
</comment>
<dbReference type="EMBL" id="JAEHOC010000039">
    <property type="protein sequence ID" value="KAG2427675.1"/>
    <property type="molecule type" value="Genomic_DNA"/>
</dbReference>
<name>A0A835VTX4_CHLIN</name>
<evidence type="ECO:0000313" key="4">
    <source>
        <dbReference type="Proteomes" id="UP000650467"/>
    </source>
</evidence>
<evidence type="ECO:0000256" key="2">
    <source>
        <dbReference type="SAM" id="MobiDB-lite"/>
    </source>
</evidence>
<dbReference type="PANTHER" id="PTHR15092">
    <property type="entry name" value="POLY A -SPECIFIC RIBONUCLEASE/TARGET OF EGR1, MEMBER 1"/>
    <property type="match status" value="1"/>
</dbReference>
<organism evidence="3 4">
    <name type="scientific">Chlamydomonas incerta</name>
    <dbReference type="NCBI Taxonomy" id="51695"/>
    <lineage>
        <taxon>Eukaryota</taxon>
        <taxon>Viridiplantae</taxon>
        <taxon>Chlorophyta</taxon>
        <taxon>core chlorophytes</taxon>
        <taxon>Chlorophyceae</taxon>
        <taxon>CS clade</taxon>
        <taxon>Chlamydomonadales</taxon>
        <taxon>Chlamydomonadaceae</taxon>
        <taxon>Chlamydomonas</taxon>
    </lineage>
</organism>
<dbReference type="OrthoDB" id="1432093at2759"/>
<sequence length="484" mass="50061">MAYQALARPESFGGPAGGSPDWNPGFYVKKVSEPGAWTTIRLMPCRSAAEAAALEAAEREEKRQQIAAAAGFAAVWEALRECGRPGVGHNCMFDVAYGVAQFGEGRLPATWEGFKGVVSAQFRGGLYDTKHICRQLPALGSDTSLGVMFRSLAPQPPGQAITPPPAAPPAPDAPPPPALPANVAIAHAPGFEKYVDVAAGKLAHEAGYDAYMTGAVFAALEAVAGQGQAEEGLDAAPPLPYQTVAPYVWRLNVTRSDLPYALLRPFDPRDPAASAEPVPERPHVFYLGQLCHGVRANDIHRACEEAGVGKVRITFLPGNNALIEVAGPEAAAAVAGGALEAAAARRIANEVLRYADYRARKDSMLASGTWPLPGYGSGSFRLTGSGLSGMLSGPQPSLQQMPSFGAGGSGPARGAKRPREEPGAGGGAAGAAPGAGYAAAAAAAAGIAAAGPGAAAAGQGEREGEGEGEAWWRPKWPRWLRWRH</sequence>
<feature type="compositionally biased region" description="Low complexity" evidence="2">
    <location>
        <begin position="386"/>
        <end position="398"/>
    </location>
</feature>
<dbReference type="Pfam" id="PF04857">
    <property type="entry name" value="CAF1"/>
    <property type="match status" value="1"/>
</dbReference>
<reference evidence="3" key="1">
    <citation type="journal article" date="2020" name="bioRxiv">
        <title>Comparative genomics of Chlamydomonas.</title>
        <authorList>
            <person name="Craig R.J."/>
            <person name="Hasan A.R."/>
            <person name="Ness R.W."/>
            <person name="Keightley P.D."/>
        </authorList>
    </citation>
    <scope>NUCLEOTIDE SEQUENCE</scope>
    <source>
        <strain evidence="3">SAG 7.73</strain>
    </source>
</reference>
<dbReference type="Proteomes" id="UP000650467">
    <property type="component" value="Unassembled WGS sequence"/>
</dbReference>
<dbReference type="SUPFAM" id="SSF53098">
    <property type="entry name" value="Ribonuclease H-like"/>
    <property type="match status" value="1"/>
</dbReference>
<comment type="similarity">
    <text evidence="1">Belongs to the CAF1 family.</text>
</comment>
<dbReference type="InterPro" id="IPR051181">
    <property type="entry name" value="CAF1_poly(A)_ribonucleases"/>
</dbReference>
<feature type="region of interest" description="Disordered" evidence="2">
    <location>
        <begin position="156"/>
        <end position="179"/>
    </location>
</feature>
<evidence type="ECO:0000256" key="1">
    <source>
        <dbReference type="ARBA" id="ARBA00008372"/>
    </source>
</evidence>
<dbReference type="AlphaFoldDB" id="A0A835VTX4"/>
<evidence type="ECO:0000313" key="3">
    <source>
        <dbReference type="EMBL" id="KAG2427675.1"/>
    </source>
</evidence>
<feature type="compositionally biased region" description="Basic residues" evidence="2">
    <location>
        <begin position="475"/>
        <end position="484"/>
    </location>
</feature>
<gene>
    <name evidence="3" type="ORF">HXX76_012324</name>
</gene>